<protein>
    <submittedName>
        <fullName evidence="3">Uncharacterized protein</fullName>
    </submittedName>
</protein>
<proteinExistence type="predicted"/>
<gene>
    <name evidence="3" type="ORF">NCGR_LOCUS50455</name>
</gene>
<dbReference type="EMBL" id="CAJGYO010000014">
    <property type="protein sequence ID" value="CAD6267150.1"/>
    <property type="molecule type" value="Genomic_DNA"/>
</dbReference>
<feature type="chain" id="PRO_5032576462" evidence="2">
    <location>
        <begin position="26"/>
        <end position="67"/>
    </location>
</feature>
<evidence type="ECO:0000256" key="2">
    <source>
        <dbReference type="SAM" id="SignalP"/>
    </source>
</evidence>
<name>A0A811RAT5_9POAL</name>
<comment type="caution">
    <text evidence="3">The sequence shown here is derived from an EMBL/GenBank/DDBJ whole genome shotgun (WGS) entry which is preliminary data.</text>
</comment>
<reference evidence="3" key="1">
    <citation type="submission" date="2020-10" db="EMBL/GenBank/DDBJ databases">
        <authorList>
            <person name="Han B."/>
            <person name="Lu T."/>
            <person name="Zhao Q."/>
            <person name="Huang X."/>
            <person name="Zhao Y."/>
        </authorList>
    </citation>
    <scope>NUCLEOTIDE SEQUENCE</scope>
</reference>
<evidence type="ECO:0000313" key="4">
    <source>
        <dbReference type="Proteomes" id="UP000604825"/>
    </source>
</evidence>
<evidence type="ECO:0000313" key="3">
    <source>
        <dbReference type="EMBL" id="CAD6267150.1"/>
    </source>
</evidence>
<organism evidence="3 4">
    <name type="scientific">Miscanthus lutarioriparius</name>
    <dbReference type="NCBI Taxonomy" id="422564"/>
    <lineage>
        <taxon>Eukaryota</taxon>
        <taxon>Viridiplantae</taxon>
        <taxon>Streptophyta</taxon>
        <taxon>Embryophyta</taxon>
        <taxon>Tracheophyta</taxon>
        <taxon>Spermatophyta</taxon>
        <taxon>Magnoliopsida</taxon>
        <taxon>Liliopsida</taxon>
        <taxon>Poales</taxon>
        <taxon>Poaceae</taxon>
        <taxon>PACMAD clade</taxon>
        <taxon>Panicoideae</taxon>
        <taxon>Andropogonodae</taxon>
        <taxon>Andropogoneae</taxon>
        <taxon>Saccharinae</taxon>
        <taxon>Miscanthus</taxon>
    </lineage>
</organism>
<feature type="signal peptide" evidence="2">
    <location>
        <begin position="1"/>
        <end position="25"/>
    </location>
</feature>
<dbReference type="Proteomes" id="UP000604825">
    <property type="component" value="Unassembled WGS sequence"/>
</dbReference>
<evidence type="ECO:0000256" key="1">
    <source>
        <dbReference type="SAM" id="MobiDB-lite"/>
    </source>
</evidence>
<feature type="region of interest" description="Disordered" evidence="1">
    <location>
        <begin position="42"/>
        <end position="67"/>
    </location>
</feature>
<dbReference type="AlphaFoldDB" id="A0A811RAT5"/>
<sequence>MPSKPTAASCLILLAFLLGISAAAGHDVAAVRRAMEQFAGFPVSNDDEGPSSDFCVDSEGLQRQVHS</sequence>
<keyword evidence="4" id="KW-1185">Reference proteome</keyword>
<keyword evidence="2" id="KW-0732">Signal</keyword>
<accession>A0A811RAT5</accession>